<evidence type="ECO:0000259" key="2">
    <source>
        <dbReference type="Pfam" id="PF20151"/>
    </source>
</evidence>
<keyword evidence="4" id="KW-1185">Reference proteome</keyword>
<feature type="transmembrane region" description="Helical" evidence="1">
    <location>
        <begin position="20"/>
        <end position="40"/>
    </location>
</feature>
<dbReference type="InterPro" id="IPR045340">
    <property type="entry name" value="DUF6533"/>
</dbReference>
<comment type="caution">
    <text evidence="3">The sequence shown here is derived from an EMBL/GenBank/DDBJ whole genome shotgun (WGS) entry which is preliminary data.</text>
</comment>
<reference evidence="3 4" key="1">
    <citation type="submission" date="2021-08" db="EMBL/GenBank/DDBJ databases">
        <title>Draft Genome Sequence of Phanerochaete sordida strain YK-624.</title>
        <authorList>
            <person name="Mori T."/>
            <person name="Dohra H."/>
            <person name="Suzuki T."/>
            <person name="Kawagishi H."/>
            <person name="Hirai H."/>
        </authorList>
    </citation>
    <scope>NUCLEOTIDE SEQUENCE [LARGE SCALE GENOMIC DNA]</scope>
    <source>
        <strain evidence="3 4">YK-624</strain>
    </source>
</reference>
<evidence type="ECO:0000313" key="3">
    <source>
        <dbReference type="EMBL" id="GJE90446.1"/>
    </source>
</evidence>
<name>A0A9P3LCF2_9APHY</name>
<keyword evidence="1" id="KW-1133">Transmembrane helix</keyword>
<keyword evidence="1" id="KW-0472">Membrane</keyword>
<sequence>MSPESEVKAAFQEIQADVMVMWAAFTLVVYDFIITVPNALEVAWRRPFTVTTALFVTTRWMMLAIVIANVVPITPASNCAASLQTSGDFRRPEMF</sequence>
<evidence type="ECO:0000256" key="1">
    <source>
        <dbReference type="SAM" id="Phobius"/>
    </source>
</evidence>
<dbReference type="EMBL" id="BPQB01000016">
    <property type="protein sequence ID" value="GJE90446.1"/>
    <property type="molecule type" value="Genomic_DNA"/>
</dbReference>
<organism evidence="3 4">
    <name type="scientific">Phanerochaete sordida</name>
    <dbReference type="NCBI Taxonomy" id="48140"/>
    <lineage>
        <taxon>Eukaryota</taxon>
        <taxon>Fungi</taxon>
        <taxon>Dikarya</taxon>
        <taxon>Basidiomycota</taxon>
        <taxon>Agaricomycotina</taxon>
        <taxon>Agaricomycetes</taxon>
        <taxon>Polyporales</taxon>
        <taxon>Phanerochaetaceae</taxon>
        <taxon>Phanerochaete</taxon>
    </lineage>
</organism>
<dbReference type="Proteomes" id="UP000703269">
    <property type="component" value="Unassembled WGS sequence"/>
</dbReference>
<proteinExistence type="predicted"/>
<dbReference type="AlphaFoldDB" id="A0A9P3LCF2"/>
<dbReference type="Pfam" id="PF20151">
    <property type="entry name" value="DUF6533"/>
    <property type="match status" value="1"/>
</dbReference>
<accession>A0A9P3LCF2</accession>
<evidence type="ECO:0000313" key="4">
    <source>
        <dbReference type="Proteomes" id="UP000703269"/>
    </source>
</evidence>
<feature type="domain" description="DUF6533" evidence="2">
    <location>
        <begin position="21"/>
        <end position="64"/>
    </location>
</feature>
<keyword evidence="1" id="KW-0812">Transmembrane</keyword>
<dbReference type="OrthoDB" id="2745134at2759"/>
<gene>
    <name evidence="3" type="ORF">PsYK624_065810</name>
</gene>
<protein>
    <recommendedName>
        <fullName evidence="2">DUF6533 domain-containing protein</fullName>
    </recommendedName>
</protein>